<sequence>MLLNYLKPMAIFAKVVETGSFTKAGKHLDMPRGKVSEQVFRLETYLGSKLLQRSTRKVTVTAEGEALYKHASQLLKLGIEGAEEVKSFSEEIKGTIKLTATDDVYQWILLPILKQYSNTYPNVQFDLQITEQPLSIIDDSIDLAIRSGVLPDSNLISIPLTSTKLKLYASAQSDTPLPNSPSQLESCALIALTDLNRTQSIVLTHHSGEQETIRPNYKHSASTVSSYCLLIEQGFGFGLMSEQTAQLLVDEGKLVPVLPDWHYQNVSISLLYPARLNMAKRTRLLIDEICAELKSTS</sequence>
<keyword evidence="2" id="KW-0805">Transcription regulation</keyword>
<dbReference type="CDD" id="cd08422">
    <property type="entry name" value="PBP2_CrgA_like"/>
    <property type="match status" value="1"/>
</dbReference>
<evidence type="ECO:0000313" key="9">
    <source>
        <dbReference type="Proteomes" id="UP001150001"/>
    </source>
</evidence>
<dbReference type="Gene3D" id="1.10.10.10">
    <property type="entry name" value="Winged helix-like DNA-binding domain superfamily/Winged helix DNA-binding domain"/>
    <property type="match status" value="1"/>
</dbReference>
<keyword evidence="9" id="KW-1185">Reference proteome</keyword>
<evidence type="ECO:0000259" key="5">
    <source>
        <dbReference type="PROSITE" id="PS50931"/>
    </source>
</evidence>
<comment type="caution">
    <text evidence="7">The sequence shown here is derived from an EMBL/GenBank/DDBJ whole genome shotgun (WGS) entry which is preliminary data.</text>
</comment>
<dbReference type="GO" id="GO:0006351">
    <property type="term" value="P:DNA-templated transcription"/>
    <property type="evidence" value="ECO:0007669"/>
    <property type="project" value="TreeGrafter"/>
</dbReference>
<evidence type="ECO:0000313" key="6">
    <source>
        <dbReference type="EMBL" id="MDC5739291.1"/>
    </source>
</evidence>
<name>A0A178J6U4_9VIBR</name>
<dbReference type="EMBL" id="LUAX01000007">
    <property type="protein sequence ID" value="OAM97842.1"/>
    <property type="molecule type" value="Genomic_DNA"/>
</dbReference>
<dbReference type="InterPro" id="IPR036390">
    <property type="entry name" value="WH_DNA-bd_sf"/>
</dbReference>
<evidence type="ECO:0000313" key="7">
    <source>
        <dbReference type="EMBL" id="OAM97842.1"/>
    </source>
</evidence>
<dbReference type="Proteomes" id="UP001150001">
    <property type="component" value="Unassembled WGS sequence"/>
</dbReference>
<dbReference type="Gene3D" id="3.40.190.290">
    <property type="match status" value="1"/>
</dbReference>
<dbReference type="Proteomes" id="UP000094761">
    <property type="component" value="Unassembled WGS sequence"/>
</dbReference>
<evidence type="ECO:0000256" key="1">
    <source>
        <dbReference type="ARBA" id="ARBA00009437"/>
    </source>
</evidence>
<keyword evidence="3" id="KW-0238">DNA-binding</keyword>
<feature type="domain" description="HTH lysR-type" evidence="5">
    <location>
        <begin position="1"/>
        <end position="61"/>
    </location>
</feature>
<dbReference type="PANTHER" id="PTHR30537">
    <property type="entry name" value="HTH-TYPE TRANSCRIPTIONAL REGULATOR"/>
    <property type="match status" value="1"/>
</dbReference>
<evidence type="ECO:0000256" key="2">
    <source>
        <dbReference type="ARBA" id="ARBA00023015"/>
    </source>
</evidence>
<proteinExistence type="inferred from homology"/>
<dbReference type="FunFam" id="1.10.10.10:FF:000001">
    <property type="entry name" value="LysR family transcriptional regulator"/>
    <property type="match status" value="1"/>
</dbReference>
<dbReference type="PANTHER" id="PTHR30537:SF81">
    <property type="entry name" value="TRANSCRIPTIONAL REGULATOR-RELATED"/>
    <property type="match status" value="1"/>
</dbReference>
<reference evidence="6" key="2">
    <citation type="submission" date="2022-11" db="EMBL/GenBank/DDBJ databases">
        <title>Role of the vibriolysin VemA secreted by the emergent pathogen Vibrio europaeus in the colonization of Manila clam mucus.</title>
        <authorList>
            <person name="Martinez C."/>
            <person name="Rodriguez S."/>
            <person name="Vences A."/>
            <person name="Barja J.L."/>
            <person name="Toranzo A.E."/>
            <person name="Dubert J."/>
        </authorList>
    </citation>
    <scope>NUCLEOTIDE SEQUENCE</scope>
    <source>
        <strain evidence="6">3454</strain>
    </source>
</reference>
<evidence type="ECO:0000313" key="8">
    <source>
        <dbReference type="Proteomes" id="UP000094761"/>
    </source>
</evidence>
<dbReference type="InterPro" id="IPR036388">
    <property type="entry name" value="WH-like_DNA-bd_sf"/>
</dbReference>
<organism evidence="7 8">
    <name type="scientific">Vibrio europaeus</name>
    <dbReference type="NCBI Taxonomy" id="300876"/>
    <lineage>
        <taxon>Bacteria</taxon>
        <taxon>Pseudomonadati</taxon>
        <taxon>Pseudomonadota</taxon>
        <taxon>Gammaproteobacteria</taxon>
        <taxon>Vibrionales</taxon>
        <taxon>Vibrionaceae</taxon>
        <taxon>Vibrio</taxon>
        <taxon>Vibrio oreintalis group</taxon>
    </lineage>
</organism>
<dbReference type="GO" id="GO:0003700">
    <property type="term" value="F:DNA-binding transcription factor activity"/>
    <property type="evidence" value="ECO:0007669"/>
    <property type="project" value="InterPro"/>
</dbReference>
<dbReference type="InterPro" id="IPR058163">
    <property type="entry name" value="LysR-type_TF_proteobact-type"/>
</dbReference>
<dbReference type="RefSeq" id="WP_069669009.1">
    <property type="nucleotide sequence ID" value="NZ_JAPFIM010000018.1"/>
</dbReference>
<accession>A0A178J6U4</accession>
<dbReference type="InterPro" id="IPR000847">
    <property type="entry name" value="LysR_HTH_N"/>
</dbReference>
<evidence type="ECO:0000256" key="4">
    <source>
        <dbReference type="ARBA" id="ARBA00023163"/>
    </source>
</evidence>
<comment type="similarity">
    <text evidence="1">Belongs to the LysR transcriptional regulatory family.</text>
</comment>
<dbReference type="OrthoDB" id="9786526at2"/>
<dbReference type="InterPro" id="IPR005119">
    <property type="entry name" value="LysR_subst-bd"/>
</dbReference>
<dbReference type="AlphaFoldDB" id="A0A178J6U4"/>
<protein>
    <submittedName>
        <fullName evidence="6">LysR family transcriptional regulator</fullName>
    </submittedName>
</protein>
<gene>
    <name evidence="7" type="ORF">AZ468_20140</name>
    <name evidence="6" type="ORF">OPW20_04400</name>
</gene>
<reference evidence="7 8" key="1">
    <citation type="submission" date="2016-03" db="EMBL/GenBank/DDBJ databases">
        <title>Draft genome sequence of the Vibrio tubiashii subs. europaeus.</title>
        <authorList>
            <person name="Spinard E."/>
            <person name="Dubert J."/>
            <person name="Nelson D.R."/>
            <person name="Barja J.L."/>
        </authorList>
    </citation>
    <scope>NUCLEOTIDE SEQUENCE [LARGE SCALE GENOMIC DNA]</scope>
    <source>
        <strain evidence="8">PP-638</strain>
        <strain evidence="7">PP2-638</strain>
    </source>
</reference>
<dbReference type="EMBL" id="JAPFIT010000010">
    <property type="protein sequence ID" value="MDC5739291.1"/>
    <property type="molecule type" value="Genomic_DNA"/>
</dbReference>
<dbReference type="PROSITE" id="PS50931">
    <property type="entry name" value="HTH_LYSR"/>
    <property type="match status" value="1"/>
</dbReference>
<dbReference type="Pfam" id="PF00126">
    <property type="entry name" value="HTH_1"/>
    <property type="match status" value="1"/>
</dbReference>
<dbReference type="Pfam" id="PF03466">
    <property type="entry name" value="LysR_substrate"/>
    <property type="match status" value="1"/>
</dbReference>
<dbReference type="SUPFAM" id="SSF46785">
    <property type="entry name" value="Winged helix' DNA-binding domain"/>
    <property type="match status" value="1"/>
</dbReference>
<dbReference type="GeneID" id="78078039"/>
<keyword evidence="4" id="KW-0804">Transcription</keyword>
<evidence type="ECO:0000256" key="3">
    <source>
        <dbReference type="ARBA" id="ARBA00023125"/>
    </source>
</evidence>
<dbReference type="GO" id="GO:0043565">
    <property type="term" value="F:sequence-specific DNA binding"/>
    <property type="evidence" value="ECO:0007669"/>
    <property type="project" value="TreeGrafter"/>
</dbReference>
<dbReference type="SUPFAM" id="SSF53850">
    <property type="entry name" value="Periplasmic binding protein-like II"/>
    <property type="match status" value="1"/>
</dbReference>